<organism evidence="2 3">
    <name type="scientific">Deinococcus metalli</name>
    <dbReference type="NCBI Taxonomy" id="1141878"/>
    <lineage>
        <taxon>Bacteria</taxon>
        <taxon>Thermotogati</taxon>
        <taxon>Deinococcota</taxon>
        <taxon>Deinococci</taxon>
        <taxon>Deinococcales</taxon>
        <taxon>Deinococcaceae</taxon>
        <taxon>Deinococcus</taxon>
    </lineage>
</organism>
<evidence type="ECO:0000313" key="1">
    <source>
        <dbReference type="EMBL" id="GHF39081.1"/>
    </source>
</evidence>
<evidence type="ECO:0000313" key="2">
    <source>
        <dbReference type="EMBL" id="MBB5376332.1"/>
    </source>
</evidence>
<keyword evidence="4" id="KW-1185">Reference proteome</keyword>
<reference evidence="4" key="2">
    <citation type="journal article" date="2019" name="Int. J. Syst. Evol. Microbiol.">
        <title>The Global Catalogue of Microorganisms (GCM) 10K type strain sequencing project: providing services to taxonomists for standard genome sequencing and annotation.</title>
        <authorList>
            <consortium name="The Broad Institute Genomics Platform"/>
            <consortium name="The Broad Institute Genome Sequencing Center for Infectious Disease"/>
            <person name="Wu L."/>
            <person name="Ma J."/>
        </authorList>
    </citation>
    <scope>NUCLEOTIDE SEQUENCE [LARGE SCALE GENOMIC DNA]</scope>
    <source>
        <strain evidence="4">CGMCC 1.18437</strain>
    </source>
</reference>
<dbReference type="EMBL" id="BNAJ01000003">
    <property type="protein sequence ID" value="GHF39081.1"/>
    <property type="molecule type" value="Genomic_DNA"/>
</dbReference>
<dbReference type="AlphaFoldDB" id="A0A7W8KDS6"/>
<reference evidence="2 3" key="3">
    <citation type="submission" date="2020-08" db="EMBL/GenBank/DDBJ databases">
        <title>Genomic Encyclopedia of Type Strains, Phase IV (KMG-IV): sequencing the most valuable type-strain genomes for metagenomic binning, comparative biology and taxonomic classification.</title>
        <authorList>
            <person name="Goeker M."/>
        </authorList>
    </citation>
    <scope>NUCLEOTIDE SEQUENCE [LARGE SCALE GENOMIC DNA]</scope>
    <source>
        <strain evidence="2 3">DSM 27521</strain>
    </source>
</reference>
<evidence type="ECO:0000313" key="3">
    <source>
        <dbReference type="Proteomes" id="UP000539473"/>
    </source>
</evidence>
<gene>
    <name evidence="1" type="ORF">GCM10017781_14500</name>
    <name evidence="2" type="ORF">HNQ07_001789</name>
</gene>
<protein>
    <submittedName>
        <fullName evidence="2">Uncharacterized protein</fullName>
    </submittedName>
</protein>
<dbReference type="Proteomes" id="UP000539473">
    <property type="component" value="Unassembled WGS sequence"/>
</dbReference>
<reference evidence="1" key="1">
    <citation type="journal article" date="2014" name="Int. J. Syst. Evol. Microbiol.">
        <title>Complete genome of a new Firmicutes species belonging to the dominant human colonic microbiota ('Ruminococcus bicirculans') reveals two chromosomes and a selective capacity to utilize plant glucans.</title>
        <authorList>
            <consortium name="NISC Comparative Sequencing Program"/>
            <person name="Wegmann U."/>
            <person name="Louis P."/>
            <person name="Goesmann A."/>
            <person name="Henrissat B."/>
            <person name="Duncan S.H."/>
            <person name="Flint H.J."/>
        </authorList>
    </citation>
    <scope>NUCLEOTIDE SEQUENCE</scope>
    <source>
        <strain evidence="1">CGMCC 1.18437</strain>
    </source>
</reference>
<sequence>MMTTPHPTGPSVTSWRVRRRLPDTALRPIASVRSAPPTLWQRVRAALWTTPTLEQLYARQRRHADPDATRPVMTVGGHLALPSVPDLTRPTRRVQADLP</sequence>
<evidence type="ECO:0000313" key="4">
    <source>
        <dbReference type="Proteomes" id="UP000619376"/>
    </source>
</evidence>
<accession>A0A7W8KDS6</accession>
<name>A0A7W8KDS6_9DEIO</name>
<proteinExistence type="predicted"/>
<comment type="caution">
    <text evidence="2">The sequence shown here is derived from an EMBL/GenBank/DDBJ whole genome shotgun (WGS) entry which is preliminary data.</text>
</comment>
<dbReference type="EMBL" id="JACHFK010000003">
    <property type="protein sequence ID" value="MBB5376332.1"/>
    <property type="molecule type" value="Genomic_DNA"/>
</dbReference>
<reference evidence="1" key="4">
    <citation type="submission" date="2024-05" db="EMBL/GenBank/DDBJ databases">
        <authorList>
            <person name="Sun Q."/>
            <person name="Zhou Y."/>
        </authorList>
    </citation>
    <scope>NUCLEOTIDE SEQUENCE</scope>
    <source>
        <strain evidence="1">CGMCC 1.18437</strain>
    </source>
</reference>
<dbReference type="RefSeq" id="WP_184110799.1">
    <property type="nucleotide sequence ID" value="NZ_BNAJ01000003.1"/>
</dbReference>
<dbReference type="Proteomes" id="UP000619376">
    <property type="component" value="Unassembled WGS sequence"/>
</dbReference>